<dbReference type="Pfam" id="PF00590">
    <property type="entry name" value="TP_methylase"/>
    <property type="match status" value="1"/>
</dbReference>
<keyword evidence="6" id="KW-0949">S-adenosyl-L-methionine</keyword>
<feature type="domain" description="Tetrapyrrole methylase" evidence="7">
    <location>
        <begin position="1"/>
        <end position="207"/>
    </location>
</feature>
<dbReference type="InterPro" id="IPR000878">
    <property type="entry name" value="4pyrrol_Mease"/>
</dbReference>
<dbReference type="GO" id="GO:0009236">
    <property type="term" value="P:cobalamin biosynthetic process"/>
    <property type="evidence" value="ECO:0007669"/>
    <property type="project" value="UniProtKB-UniPathway"/>
</dbReference>
<dbReference type="PROSITE" id="PS00839">
    <property type="entry name" value="SUMT_1"/>
    <property type="match status" value="1"/>
</dbReference>
<dbReference type="PANTHER" id="PTHR45790:SF4">
    <property type="entry name" value="COBALT-PRECORRIN-4 C(11)-METHYLTRANSFERASE"/>
    <property type="match status" value="1"/>
</dbReference>
<evidence type="ECO:0000256" key="4">
    <source>
        <dbReference type="ARBA" id="ARBA00022603"/>
    </source>
</evidence>
<keyword evidence="4 8" id="KW-0489">Methyltransferase</keyword>
<dbReference type="InterPro" id="IPR050161">
    <property type="entry name" value="Siro_Cobalamin_biosynth"/>
</dbReference>
<proteinExistence type="inferred from homology"/>
<dbReference type="InterPro" id="IPR003043">
    <property type="entry name" value="Uropor_MeTrfase_CS"/>
</dbReference>
<dbReference type="PANTHER" id="PTHR45790">
    <property type="entry name" value="SIROHEME SYNTHASE-RELATED"/>
    <property type="match status" value="1"/>
</dbReference>
<keyword evidence="5 8" id="KW-0808">Transferase</keyword>
<comment type="caution">
    <text evidence="8">The sequence shown here is derived from an EMBL/GenBank/DDBJ whole genome shotgun (WGS) entry which is preliminary data.</text>
</comment>
<dbReference type="EC" id="2.1.1.133" evidence="8"/>
<sequence>MVHFVGAGPGAPDLITVRGKKYLEEADVVIYAGSLVNPKLLEYTKDICTIHNSAKMTLEEVIHVIEKAEAEGKTTVRLHTGDPCIYGAIREQMDILDEKNIAYDYCPGVSAFCGAASALNLEYTLPDISQSVIITRMEGRTPVPSKESIQSFAAHQATMVVFLSTGMLEELSRRLIEGGYTENTPAAIVYKATWPEQKTFVCTVGTLAKTAAENNITKTALMIIGDTVAAGHYDRSKLYDPEFTTEFREATKSKTHHS</sequence>
<comment type="pathway">
    <text evidence="1">Cofactor biosynthesis; adenosylcobalamin biosynthesis.</text>
</comment>
<dbReference type="UniPathway" id="UPA00148"/>
<dbReference type="Proteomes" id="UP000437824">
    <property type="component" value="Unassembled WGS sequence"/>
</dbReference>
<dbReference type="SUPFAM" id="SSF53790">
    <property type="entry name" value="Tetrapyrrole methylase"/>
    <property type="match status" value="1"/>
</dbReference>
<dbReference type="Gene3D" id="3.30.950.10">
    <property type="entry name" value="Methyltransferase, Cobalt-precorrin-4 Transmethylase, Domain 2"/>
    <property type="match status" value="1"/>
</dbReference>
<evidence type="ECO:0000313" key="9">
    <source>
        <dbReference type="Proteomes" id="UP000437824"/>
    </source>
</evidence>
<dbReference type="GO" id="GO:0046026">
    <property type="term" value="F:precorrin-4 C11-methyltransferase activity"/>
    <property type="evidence" value="ECO:0007669"/>
    <property type="project" value="UniProtKB-EC"/>
</dbReference>
<evidence type="ECO:0000256" key="3">
    <source>
        <dbReference type="ARBA" id="ARBA00022573"/>
    </source>
</evidence>
<dbReference type="InterPro" id="IPR014776">
    <property type="entry name" value="4pyrrole_Mease_sub2"/>
</dbReference>
<evidence type="ECO:0000256" key="1">
    <source>
        <dbReference type="ARBA" id="ARBA00004953"/>
    </source>
</evidence>
<dbReference type="Gene3D" id="3.40.1010.10">
    <property type="entry name" value="Cobalt-precorrin-4 Transmethylase, Domain 1"/>
    <property type="match status" value="1"/>
</dbReference>
<dbReference type="NCBIfam" id="TIGR01465">
    <property type="entry name" value="cobM_cbiF"/>
    <property type="match status" value="1"/>
</dbReference>
<comment type="similarity">
    <text evidence="2">Belongs to the precorrin methyltransferase family.</text>
</comment>
<accession>A0A844GKQ0</accession>
<evidence type="ECO:0000313" key="8">
    <source>
        <dbReference type="EMBL" id="MTD62656.1"/>
    </source>
</evidence>
<dbReference type="InterPro" id="IPR006362">
    <property type="entry name" value="Cbl_synth_CobM/CibF"/>
</dbReference>
<dbReference type="EMBL" id="WMBC01000017">
    <property type="protein sequence ID" value="MTD62656.1"/>
    <property type="molecule type" value="Genomic_DNA"/>
</dbReference>
<dbReference type="GO" id="GO:0032259">
    <property type="term" value="P:methylation"/>
    <property type="evidence" value="ECO:0007669"/>
    <property type="project" value="UniProtKB-KW"/>
</dbReference>
<reference evidence="8 9" key="1">
    <citation type="submission" date="2019-11" db="EMBL/GenBank/DDBJ databases">
        <title>Draft genome sequence of Blautia luti DSM 14534T, isolated from human stool.</title>
        <authorList>
            <person name="Ortiz R."/>
            <person name="Melis-Arcos F."/>
            <person name="Covarrubias P."/>
            <person name="Cardenas J.P."/>
            <person name="Perez-Donoso J."/>
            <person name="Almonacid D."/>
        </authorList>
    </citation>
    <scope>NUCLEOTIDE SEQUENCE [LARGE SCALE GENOMIC DNA]</scope>
    <source>
        <strain evidence="8 9">DSM 14534</strain>
    </source>
</reference>
<dbReference type="InterPro" id="IPR014777">
    <property type="entry name" value="4pyrrole_Mease_sub1"/>
</dbReference>
<gene>
    <name evidence="8" type="primary">cobM</name>
    <name evidence="8" type="ORF">GKZ57_15805</name>
</gene>
<dbReference type="AlphaFoldDB" id="A0A844GKQ0"/>
<evidence type="ECO:0000259" key="7">
    <source>
        <dbReference type="Pfam" id="PF00590"/>
    </source>
</evidence>
<evidence type="ECO:0000256" key="6">
    <source>
        <dbReference type="ARBA" id="ARBA00022691"/>
    </source>
</evidence>
<name>A0A844GKQ0_9FIRM</name>
<keyword evidence="3" id="KW-0169">Cobalamin biosynthesis</keyword>
<protein>
    <submittedName>
        <fullName evidence="8">Precorrin-4 C(11)-methyltransferase</fullName>
        <ecNumber evidence="8">2.1.1.133</ecNumber>
    </submittedName>
</protein>
<dbReference type="RefSeq" id="WP_118509640.1">
    <property type="nucleotide sequence ID" value="NZ_WMBC01000017.1"/>
</dbReference>
<dbReference type="InterPro" id="IPR035996">
    <property type="entry name" value="4pyrrol_Methylase_sf"/>
</dbReference>
<organism evidence="8 9">
    <name type="scientific">Blautia luti DSM 14534 = JCM 17040</name>
    <dbReference type="NCBI Taxonomy" id="649762"/>
    <lineage>
        <taxon>Bacteria</taxon>
        <taxon>Bacillati</taxon>
        <taxon>Bacillota</taxon>
        <taxon>Clostridia</taxon>
        <taxon>Lachnospirales</taxon>
        <taxon>Lachnospiraceae</taxon>
        <taxon>Blautia</taxon>
    </lineage>
</organism>
<dbReference type="CDD" id="cd11641">
    <property type="entry name" value="Precorrin-4_C11-MT"/>
    <property type="match status" value="1"/>
</dbReference>
<evidence type="ECO:0000256" key="5">
    <source>
        <dbReference type="ARBA" id="ARBA00022679"/>
    </source>
</evidence>
<evidence type="ECO:0000256" key="2">
    <source>
        <dbReference type="ARBA" id="ARBA00005879"/>
    </source>
</evidence>